<accession>A0A0R2LGU7</accession>
<feature type="domain" description="N-acetyltransferase" evidence="3">
    <location>
        <begin position="15"/>
        <end position="163"/>
    </location>
</feature>
<evidence type="ECO:0000256" key="1">
    <source>
        <dbReference type="ARBA" id="ARBA00022679"/>
    </source>
</evidence>
<evidence type="ECO:0000256" key="2">
    <source>
        <dbReference type="ARBA" id="ARBA00023315"/>
    </source>
</evidence>
<dbReference type="Pfam" id="PF00583">
    <property type="entry name" value="Acetyltransf_1"/>
    <property type="match status" value="1"/>
</dbReference>
<dbReference type="GO" id="GO:0016747">
    <property type="term" value="F:acyltransferase activity, transferring groups other than amino-acyl groups"/>
    <property type="evidence" value="ECO:0007669"/>
    <property type="project" value="InterPro"/>
</dbReference>
<dbReference type="PROSITE" id="PS51186">
    <property type="entry name" value="GNAT"/>
    <property type="match status" value="1"/>
</dbReference>
<dbReference type="Gene3D" id="3.40.630.30">
    <property type="match status" value="1"/>
</dbReference>
<keyword evidence="1" id="KW-0808">Transferase</keyword>
<comment type="caution">
    <text evidence="4">The sequence shown here is derived from an EMBL/GenBank/DDBJ whole genome shotgun (WGS) entry which is preliminary data.</text>
</comment>
<evidence type="ECO:0000259" key="3">
    <source>
        <dbReference type="PROSITE" id="PS51186"/>
    </source>
</evidence>
<protein>
    <submittedName>
        <fullName evidence="4">Transcriptional regulator</fullName>
    </submittedName>
</protein>
<keyword evidence="5" id="KW-1185">Reference proteome</keyword>
<organism evidence="4 5">
    <name type="scientific">Companilactobacillus kimchiensis</name>
    <dbReference type="NCBI Taxonomy" id="993692"/>
    <lineage>
        <taxon>Bacteria</taxon>
        <taxon>Bacillati</taxon>
        <taxon>Bacillota</taxon>
        <taxon>Bacilli</taxon>
        <taxon>Lactobacillales</taxon>
        <taxon>Lactobacillaceae</taxon>
        <taxon>Companilactobacillus</taxon>
    </lineage>
</organism>
<dbReference type="InterPro" id="IPR050832">
    <property type="entry name" value="Bact_Acetyltransf"/>
</dbReference>
<dbReference type="EMBL" id="JQCF01000013">
    <property type="protein sequence ID" value="KRN99045.1"/>
    <property type="molecule type" value="Genomic_DNA"/>
</dbReference>
<dbReference type="Proteomes" id="UP000051006">
    <property type="component" value="Unassembled WGS sequence"/>
</dbReference>
<evidence type="ECO:0000313" key="4">
    <source>
        <dbReference type="EMBL" id="KRN99045.1"/>
    </source>
</evidence>
<proteinExistence type="predicted"/>
<dbReference type="RefSeq" id="WP_057880960.1">
    <property type="nucleotide sequence ID" value="NZ_JQCF01000013.1"/>
</dbReference>
<dbReference type="InterPro" id="IPR016181">
    <property type="entry name" value="Acyl_CoA_acyltransferase"/>
</dbReference>
<dbReference type="AlphaFoldDB" id="A0A0R2LGU7"/>
<dbReference type="InterPro" id="IPR000182">
    <property type="entry name" value="GNAT_dom"/>
</dbReference>
<name>A0A0R2LGU7_9LACO</name>
<gene>
    <name evidence="4" type="ORF">IV57_GL000615</name>
</gene>
<dbReference type="PATRIC" id="fig|993692.3.peg.622"/>
<dbReference type="PANTHER" id="PTHR43877">
    <property type="entry name" value="AMINOALKYLPHOSPHONATE N-ACETYLTRANSFERASE-RELATED-RELATED"/>
    <property type="match status" value="1"/>
</dbReference>
<dbReference type="OrthoDB" id="5292888at2"/>
<dbReference type="STRING" id="993692.IV57_GL000615"/>
<sequence>MNYQITKTDQNYNFDAVRTVYYQTWNYSYRGLVPQVFLDNIDPKTTWHPETRWDNTLIAVTSDGQTIGVCTYGPARRKKYAGFGEIYSLYVLPKWHHQGIGQKLFQAALDILQQHFTDIYLIVLKANLAAQAFYELFGFTATTDLLADQTSYGILHEVVYIKK</sequence>
<dbReference type="SUPFAM" id="SSF55729">
    <property type="entry name" value="Acyl-CoA N-acyltransferases (Nat)"/>
    <property type="match status" value="1"/>
</dbReference>
<keyword evidence="2" id="KW-0012">Acyltransferase</keyword>
<dbReference type="CDD" id="cd04301">
    <property type="entry name" value="NAT_SF"/>
    <property type="match status" value="1"/>
</dbReference>
<reference evidence="4 5" key="1">
    <citation type="journal article" date="2015" name="Genome Announc.">
        <title>Expanding the biotechnology potential of lactobacilli through comparative genomics of 213 strains and associated genera.</title>
        <authorList>
            <person name="Sun Z."/>
            <person name="Harris H.M."/>
            <person name="McCann A."/>
            <person name="Guo C."/>
            <person name="Argimon S."/>
            <person name="Zhang W."/>
            <person name="Yang X."/>
            <person name="Jeffery I.B."/>
            <person name="Cooney J.C."/>
            <person name="Kagawa T.F."/>
            <person name="Liu W."/>
            <person name="Song Y."/>
            <person name="Salvetti E."/>
            <person name="Wrobel A."/>
            <person name="Rasinkangas P."/>
            <person name="Parkhill J."/>
            <person name="Rea M.C."/>
            <person name="O'Sullivan O."/>
            <person name="Ritari J."/>
            <person name="Douillard F.P."/>
            <person name="Paul Ross R."/>
            <person name="Yang R."/>
            <person name="Briner A.E."/>
            <person name="Felis G.E."/>
            <person name="de Vos W.M."/>
            <person name="Barrangou R."/>
            <person name="Klaenhammer T.R."/>
            <person name="Caufield P.W."/>
            <person name="Cui Y."/>
            <person name="Zhang H."/>
            <person name="O'Toole P.W."/>
        </authorList>
    </citation>
    <scope>NUCLEOTIDE SEQUENCE [LARGE SCALE GENOMIC DNA]</scope>
    <source>
        <strain evidence="4 5">DSM 24716</strain>
    </source>
</reference>
<evidence type="ECO:0000313" key="5">
    <source>
        <dbReference type="Proteomes" id="UP000051006"/>
    </source>
</evidence>